<dbReference type="STRING" id="1629334.Cva_01575"/>
<comment type="caution">
    <text evidence="7">The sequence shown here is derived from an EMBL/GenBank/DDBJ whole genome shotgun (WGS) entry which is preliminary data.</text>
</comment>
<evidence type="ECO:0000256" key="5">
    <source>
        <dbReference type="ARBA" id="ARBA00023163"/>
    </source>
</evidence>
<keyword evidence="4" id="KW-0805">Transcription regulation</keyword>
<dbReference type="InterPro" id="IPR011605">
    <property type="entry name" value="NusB_fam"/>
</dbReference>
<keyword evidence="2" id="KW-0889">Transcription antitermination</keyword>
<protein>
    <recommendedName>
        <fullName evidence="6">NusB/RsmB/TIM44 domain-containing protein</fullName>
    </recommendedName>
</protein>
<keyword evidence="3" id="KW-0694">RNA-binding</keyword>
<accession>A0A0K8MEE1</accession>
<dbReference type="InterPro" id="IPR006027">
    <property type="entry name" value="NusB_RsmB_TIM44"/>
</dbReference>
<evidence type="ECO:0000256" key="1">
    <source>
        <dbReference type="ARBA" id="ARBA00005952"/>
    </source>
</evidence>
<sequence>MSLKIFGQTRVKKSRRGSPFERARMARLASVQAFYQMMQQEEQSSEVVIAEFISLRFNGEDYVIQPDPVLFRKLVSSADNRKSEIFDLIKASLNREGQYERLEYVLKAILCIASAELLDHPTNVPAPVIITEYVDITHSFYAGKETSFVNSYLDRLARNLDYPMTRQVITDQAEQN</sequence>
<evidence type="ECO:0000313" key="8">
    <source>
        <dbReference type="Proteomes" id="UP000036771"/>
    </source>
</evidence>
<comment type="similarity">
    <text evidence="1">Belongs to the NusB family.</text>
</comment>
<dbReference type="GO" id="GO:0003723">
    <property type="term" value="F:RNA binding"/>
    <property type="evidence" value="ECO:0007669"/>
    <property type="project" value="UniProtKB-KW"/>
</dbReference>
<reference evidence="7 8" key="1">
    <citation type="submission" date="2015-03" db="EMBL/GenBank/DDBJ databases">
        <title>Caedibacter varicaedens, whole genome shotgun sequence.</title>
        <authorList>
            <person name="Suzuki H."/>
            <person name="Dapper A.L."/>
            <person name="Gibson A.K."/>
            <person name="Jackson C."/>
            <person name="Lee H."/>
            <person name="Pejaver V.R."/>
            <person name="Doak T."/>
            <person name="Lynch M."/>
        </authorList>
    </citation>
    <scope>NUCLEOTIDE SEQUENCE [LARGE SCALE GENOMIC DNA]</scope>
</reference>
<dbReference type="EMBL" id="BBVC01000101">
    <property type="protein sequence ID" value="GAO98905.1"/>
    <property type="molecule type" value="Genomic_DNA"/>
</dbReference>
<proteinExistence type="inferred from homology"/>
<dbReference type="InterPro" id="IPR035926">
    <property type="entry name" value="NusB-like_sf"/>
</dbReference>
<keyword evidence="8" id="KW-1185">Reference proteome</keyword>
<dbReference type="SUPFAM" id="SSF48013">
    <property type="entry name" value="NusB-like"/>
    <property type="match status" value="1"/>
</dbReference>
<dbReference type="Gene3D" id="1.10.940.10">
    <property type="entry name" value="NusB-like"/>
    <property type="match status" value="1"/>
</dbReference>
<dbReference type="Proteomes" id="UP000036771">
    <property type="component" value="Unassembled WGS sequence"/>
</dbReference>
<dbReference type="GO" id="GO:0006353">
    <property type="term" value="P:DNA-templated transcription termination"/>
    <property type="evidence" value="ECO:0007669"/>
    <property type="project" value="InterPro"/>
</dbReference>
<dbReference type="GO" id="GO:0031564">
    <property type="term" value="P:transcription antitermination"/>
    <property type="evidence" value="ECO:0007669"/>
    <property type="project" value="UniProtKB-KW"/>
</dbReference>
<evidence type="ECO:0000256" key="4">
    <source>
        <dbReference type="ARBA" id="ARBA00023015"/>
    </source>
</evidence>
<dbReference type="AlphaFoldDB" id="A0A0K8MEE1"/>
<dbReference type="Pfam" id="PF01029">
    <property type="entry name" value="NusB"/>
    <property type="match status" value="1"/>
</dbReference>
<evidence type="ECO:0000259" key="6">
    <source>
        <dbReference type="Pfam" id="PF01029"/>
    </source>
</evidence>
<dbReference type="OrthoDB" id="9797817at2"/>
<name>A0A0K8MEE1_9PROT</name>
<organism evidence="7 8">
    <name type="scientific">Caedimonas varicaedens</name>
    <dbReference type="NCBI Taxonomy" id="1629334"/>
    <lineage>
        <taxon>Bacteria</taxon>
        <taxon>Pseudomonadati</taxon>
        <taxon>Pseudomonadota</taxon>
        <taxon>Alphaproteobacteria</taxon>
        <taxon>Holosporales</taxon>
        <taxon>Caedimonadaceae</taxon>
        <taxon>Caedimonas</taxon>
    </lineage>
</organism>
<keyword evidence="5" id="KW-0804">Transcription</keyword>
<dbReference type="NCBIfam" id="TIGR01951">
    <property type="entry name" value="nusB"/>
    <property type="match status" value="1"/>
</dbReference>
<gene>
    <name evidence="7" type="ORF">Cva_01575</name>
</gene>
<feature type="domain" description="NusB/RsmB/TIM44" evidence="6">
    <location>
        <begin position="26"/>
        <end position="158"/>
    </location>
</feature>
<evidence type="ECO:0000256" key="3">
    <source>
        <dbReference type="ARBA" id="ARBA00022884"/>
    </source>
</evidence>
<evidence type="ECO:0000313" key="7">
    <source>
        <dbReference type="EMBL" id="GAO98905.1"/>
    </source>
</evidence>
<evidence type="ECO:0000256" key="2">
    <source>
        <dbReference type="ARBA" id="ARBA00022814"/>
    </source>
</evidence>